<feature type="transmembrane region" description="Helical" evidence="1">
    <location>
        <begin position="7"/>
        <end position="28"/>
    </location>
</feature>
<comment type="caution">
    <text evidence="2">The sequence shown here is derived from an EMBL/GenBank/DDBJ whole genome shotgun (WGS) entry which is preliminary data.</text>
</comment>
<organism evidence="2 3">
    <name type="scientific">Candidatus Woesebacteria bacterium GW2011_GWB1_44_11b</name>
    <dbReference type="NCBI Taxonomy" id="1618580"/>
    <lineage>
        <taxon>Bacteria</taxon>
        <taxon>Candidatus Woeseibacteriota</taxon>
    </lineage>
</organism>
<name>A0A0G1GCQ0_9BACT</name>
<sequence>MSNHQRGIVPLILLAVVGIAAVAGFFLLKQGGIALPGISPLVPRATEKDFEFIEDANVRKNFVAQANQTSYRTRTVSDAAGLTFVNEVQIKGESFNSAILFIPKTILTTNGGNKQLNPKN</sequence>
<evidence type="ECO:0000313" key="2">
    <source>
        <dbReference type="EMBL" id="KKT32305.1"/>
    </source>
</evidence>
<evidence type="ECO:0000313" key="3">
    <source>
        <dbReference type="Proteomes" id="UP000034192"/>
    </source>
</evidence>
<keyword evidence="1" id="KW-1133">Transmembrane helix</keyword>
<gene>
    <name evidence="2" type="ORF">UW21_C0027G0007</name>
</gene>
<keyword evidence="1" id="KW-0472">Membrane</keyword>
<protein>
    <submittedName>
        <fullName evidence="2">Uncharacterized protein</fullName>
    </submittedName>
</protein>
<accession>A0A0G1GCQ0</accession>
<keyword evidence="1" id="KW-0812">Transmembrane</keyword>
<proteinExistence type="predicted"/>
<reference evidence="2 3" key="1">
    <citation type="journal article" date="2015" name="Nature">
        <title>rRNA introns, odd ribosomes, and small enigmatic genomes across a large radiation of phyla.</title>
        <authorList>
            <person name="Brown C.T."/>
            <person name="Hug L.A."/>
            <person name="Thomas B.C."/>
            <person name="Sharon I."/>
            <person name="Castelle C.J."/>
            <person name="Singh A."/>
            <person name="Wilkins M.J."/>
            <person name="Williams K.H."/>
            <person name="Banfield J.F."/>
        </authorList>
    </citation>
    <scope>NUCLEOTIDE SEQUENCE [LARGE SCALE GENOMIC DNA]</scope>
</reference>
<dbReference type="EMBL" id="LCHL01000027">
    <property type="protein sequence ID" value="KKT32305.1"/>
    <property type="molecule type" value="Genomic_DNA"/>
</dbReference>
<evidence type="ECO:0000256" key="1">
    <source>
        <dbReference type="SAM" id="Phobius"/>
    </source>
</evidence>
<dbReference type="AlphaFoldDB" id="A0A0G1GCQ0"/>
<dbReference type="Proteomes" id="UP000034192">
    <property type="component" value="Unassembled WGS sequence"/>
</dbReference>